<reference evidence="1 2" key="1">
    <citation type="submission" date="2018-07" db="EMBL/GenBank/DDBJ databases">
        <title>Genomic Encyclopedia of Type Strains, Phase III (KMG-III): the genomes of soil and plant-associated and newly described type strains.</title>
        <authorList>
            <person name="Whitman W."/>
        </authorList>
    </citation>
    <scope>NUCLEOTIDE SEQUENCE [LARGE SCALE GENOMIC DNA]</scope>
    <source>
        <strain evidence="1 2">CECT 8333</strain>
    </source>
</reference>
<evidence type="ECO:0000313" key="1">
    <source>
        <dbReference type="EMBL" id="RCX19042.1"/>
    </source>
</evidence>
<dbReference type="Proteomes" id="UP000253090">
    <property type="component" value="Unassembled WGS sequence"/>
</dbReference>
<organism evidence="1 2">
    <name type="scientific">Fontibacillus phaseoli</name>
    <dbReference type="NCBI Taxonomy" id="1416533"/>
    <lineage>
        <taxon>Bacteria</taxon>
        <taxon>Bacillati</taxon>
        <taxon>Bacillota</taxon>
        <taxon>Bacilli</taxon>
        <taxon>Bacillales</taxon>
        <taxon>Paenibacillaceae</taxon>
        <taxon>Fontibacillus</taxon>
    </lineage>
</organism>
<comment type="caution">
    <text evidence="1">The sequence shown here is derived from an EMBL/GenBank/DDBJ whole genome shotgun (WGS) entry which is preliminary data.</text>
</comment>
<accession>A0A369BBW9</accession>
<dbReference type="RefSeq" id="WP_114497197.1">
    <property type="nucleotide sequence ID" value="NZ_QPJW01000005.1"/>
</dbReference>
<dbReference type="SUPFAM" id="SSF46785">
    <property type="entry name" value="Winged helix' DNA-binding domain"/>
    <property type="match status" value="1"/>
</dbReference>
<gene>
    <name evidence="1" type="ORF">DFP94_10558</name>
</gene>
<dbReference type="EMBL" id="QPJW01000005">
    <property type="protein sequence ID" value="RCX19042.1"/>
    <property type="molecule type" value="Genomic_DNA"/>
</dbReference>
<evidence type="ECO:0000313" key="2">
    <source>
        <dbReference type="Proteomes" id="UP000253090"/>
    </source>
</evidence>
<dbReference type="OrthoDB" id="2677830at2"/>
<dbReference type="AlphaFoldDB" id="A0A369BBW9"/>
<protein>
    <recommendedName>
        <fullName evidence="3">DNA-binding response regulator</fullName>
    </recommendedName>
</protein>
<sequence length="221" mass="26512">MEFSEAHNIFLERHRSVRQGERLRRLKEGHGHAERLFLESVWWPAFGQFQYLHPEYEVNDFKDGFRYLDFAYLRAGLQLAIEIDGFGPHWRNISRTQFSDHCRRQNDLIIDGWKVLRFTYDDVREGPRYCQQKLQQFMGRWLGEERQVLEADWVEKEVIRLFMRVGGPLTPAHLCNFMGFQNRKARRLLKSLMEKGWIQAASGTERVRSYRLNLEGKDFKL</sequence>
<evidence type="ECO:0008006" key="3">
    <source>
        <dbReference type="Google" id="ProtNLM"/>
    </source>
</evidence>
<proteinExistence type="predicted"/>
<name>A0A369BBW9_9BACL</name>
<keyword evidence="2" id="KW-1185">Reference proteome</keyword>
<dbReference type="Gene3D" id="3.40.960.10">
    <property type="entry name" value="VSR Endonuclease"/>
    <property type="match status" value="1"/>
</dbReference>
<dbReference type="InterPro" id="IPR011335">
    <property type="entry name" value="Restrct_endonuc-II-like"/>
</dbReference>
<dbReference type="InterPro" id="IPR036390">
    <property type="entry name" value="WH_DNA-bd_sf"/>
</dbReference>
<dbReference type="SUPFAM" id="SSF52980">
    <property type="entry name" value="Restriction endonuclease-like"/>
    <property type="match status" value="1"/>
</dbReference>